<dbReference type="InterPro" id="IPR036908">
    <property type="entry name" value="RlpA-like_sf"/>
</dbReference>
<keyword evidence="5" id="KW-0325">Glycoprotein</keyword>
<keyword evidence="2" id="KW-0732">Signal</keyword>
<dbReference type="PANTHER" id="PTHR23301:SF0">
    <property type="entry name" value="CHITIN-BINDING TYPE-2 DOMAIN-CONTAINING PROTEIN-RELATED"/>
    <property type="match status" value="1"/>
</dbReference>
<dbReference type="Gene3D" id="2.40.40.10">
    <property type="entry name" value="RlpA-like domain"/>
    <property type="match status" value="1"/>
</dbReference>
<feature type="domain" description="Chitin-binding type-2" evidence="7">
    <location>
        <begin position="263"/>
        <end position="319"/>
    </location>
</feature>
<keyword evidence="9" id="KW-1185">Reference proteome</keyword>
<feature type="domain" description="Expansin-like EG45" evidence="6">
    <location>
        <begin position="36"/>
        <end position="119"/>
    </location>
</feature>
<dbReference type="Pfam" id="PF01607">
    <property type="entry name" value="CBM_14"/>
    <property type="match status" value="3"/>
</dbReference>
<dbReference type="SMART" id="SM00494">
    <property type="entry name" value="ChtBD2"/>
    <property type="match status" value="3"/>
</dbReference>
<dbReference type="InterPro" id="IPR007112">
    <property type="entry name" value="Expansin/allergen_DPBB_dom"/>
</dbReference>
<evidence type="ECO:0000313" key="8">
    <source>
        <dbReference type="EMBL" id="CAH3167679.1"/>
    </source>
</evidence>
<dbReference type="InterPro" id="IPR051940">
    <property type="entry name" value="Chitin_bind-dev_reg"/>
</dbReference>
<dbReference type="EMBL" id="CALNXK010000141">
    <property type="protein sequence ID" value="CAH3167679.1"/>
    <property type="molecule type" value="Genomic_DNA"/>
</dbReference>
<feature type="domain" description="Chitin-binding type-2" evidence="7">
    <location>
        <begin position="349"/>
        <end position="405"/>
    </location>
</feature>
<evidence type="ECO:0008006" key="10">
    <source>
        <dbReference type="Google" id="ProtNLM"/>
    </source>
</evidence>
<dbReference type="PANTHER" id="PTHR23301">
    <property type="entry name" value="CHITIN BINDING PERITROPHIN-A"/>
    <property type="match status" value="1"/>
</dbReference>
<dbReference type="PROSITE" id="PS50940">
    <property type="entry name" value="CHIT_BIND_II"/>
    <property type="match status" value="3"/>
</dbReference>
<dbReference type="CDD" id="cd22271">
    <property type="entry name" value="DPBB_EXP_N-like"/>
    <property type="match status" value="1"/>
</dbReference>
<gene>
    <name evidence="8" type="ORF">PLOB_00008824</name>
</gene>
<evidence type="ECO:0000313" key="9">
    <source>
        <dbReference type="Proteomes" id="UP001159405"/>
    </source>
</evidence>
<dbReference type="Gene3D" id="2.60.40.760">
    <property type="entry name" value="Expansin, cellulose-binding-like domain"/>
    <property type="match status" value="1"/>
</dbReference>
<evidence type="ECO:0000256" key="4">
    <source>
        <dbReference type="ARBA" id="ARBA00023157"/>
    </source>
</evidence>
<evidence type="ECO:0000256" key="2">
    <source>
        <dbReference type="ARBA" id="ARBA00022729"/>
    </source>
</evidence>
<keyword evidence="3" id="KW-0677">Repeat</keyword>
<dbReference type="SUPFAM" id="SSF57625">
    <property type="entry name" value="Invertebrate chitin-binding proteins"/>
    <property type="match status" value="3"/>
</dbReference>
<dbReference type="SUPFAM" id="SSF49590">
    <property type="entry name" value="PHL pollen allergen"/>
    <property type="match status" value="1"/>
</dbReference>
<evidence type="ECO:0000259" key="6">
    <source>
        <dbReference type="PROSITE" id="PS50842"/>
    </source>
</evidence>
<dbReference type="Proteomes" id="UP001159405">
    <property type="component" value="Unassembled WGS sequence"/>
</dbReference>
<sequence>FFKGATDFQNLLAIWRKYNGQLQDANSSYYGYYQGGGACSFDPLTTDYSHLGWLKVAAGDGGFQKSLGCGMCVEIKGQGILADLARRGQISKTPIIGPIYAVVIDRCGNCNQGFDLYAPGADVWKTQFRAIDCPRAPGINGNIKFRFVESNPWALKLQTRNSRVVTVGLEILQNGRWICLKRTDDNYFLMGSPNRVQFPLRVRLTSVGGEQVESTITELKNDKDITSSVQFSGFMKGSDPRTIRCHGQGQVLDSQNIQQTMEESFCKGKQDGTYSDPDQCTTYYQCTSGYAVRRHCPTGQVFNDILKACDSPADFPCHQRTVVNTPSPTLAREKDKGGSSQKSELIMNDSFCDGKFDGFYQDPNECQAFYQCLKGKASKRYCLKGMVFNPTLKTCDTPDNFPCRVIEGSEPSALETKRPEVIPDPLQGEQSTPGNAIGSSTSGIDRASLGALTPELILTRLIDFSIAVDKAFCLDRANGNYRDPYDCSSFYTCAHGETIKQSCPRALKYNYNSGECDWPSNVKCIRQPLFKAWIRNAKTGAPSSEDLVIHGSITRVTAVARQHINHKPDDEIIIVSENDNRKK</sequence>
<organism evidence="8 9">
    <name type="scientific">Porites lobata</name>
    <dbReference type="NCBI Taxonomy" id="104759"/>
    <lineage>
        <taxon>Eukaryota</taxon>
        <taxon>Metazoa</taxon>
        <taxon>Cnidaria</taxon>
        <taxon>Anthozoa</taxon>
        <taxon>Hexacorallia</taxon>
        <taxon>Scleractinia</taxon>
        <taxon>Fungiina</taxon>
        <taxon>Poritidae</taxon>
        <taxon>Porites</taxon>
    </lineage>
</organism>
<reference evidence="8 9" key="1">
    <citation type="submission" date="2022-05" db="EMBL/GenBank/DDBJ databases">
        <authorList>
            <consortium name="Genoscope - CEA"/>
            <person name="William W."/>
        </authorList>
    </citation>
    <scope>NUCLEOTIDE SEQUENCE [LARGE SCALE GENOMIC DNA]</scope>
</reference>
<protein>
    <recommendedName>
        <fullName evidence="10">Chitinase</fullName>
    </recommendedName>
</protein>
<name>A0ABN8QP98_9CNID</name>
<evidence type="ECO:0000259" key="7">
    <source>
        <dbReference type="PROSITE" id="PS50940"/>
    </source>
</evidence>
<dbReference type="InterPro" id="IPR002557">
    <property type="entry name" value="Chitin-bd_dom"/>
</dbReference>
<dbReference type="InterPro" id="IPR036749">
    <property type="entry name" value="Expansin_CBD_sf"/>
</dbReference>
<comment type="caution">
    <text evidence="8">The sequence shown here is derived from an EMBL/GenBank/DDBJ whole genome shotgun (WGS) entry which is preliminary data.</text>
</comment>
<dbReference type="PROSITE" id="PS50842">
    <property type="entry name" value="EXPANSIN_EG45"/>
    <property type="match status" value="1"/>
</dbReference>
<dbReference type="InterPro" id="IPR036508">
    <property type="entry name" value="Chitin-bd_dom_sf"/>
</dbReference>
<dbReference type="Gene3D" id="2.170.140.10">
    <property type="entry name" value="Chitin binding domain"/>
    <property type="match status" value="3"/>
</dbReference>
<evidence type="ECO:0000256" key="3">
    <source>
        <dbReference type="ARBA" id="ARBA00022737"/>
    </source>
</evidence>
<evidence type="ECO:0000256" key="5">
    <source>
        <dbReference type="ARBA" id="ARBA00023180"/>
    </source>
</evidence>
<evidence type="ECO:0000256" key="1">
    <source>
        <dbReference type="ARBA" id="ARBA00022669"/>
    </source>
</evidence>
<keyword evidence="4" id="KW-1015">Disulfide bond</keyword>
<proteinExistence type="predicted"/>
<dbReference type="SUPFAM" id="SSF50685">
    <property type="entry name" value="Barwin-like endoglucanases"/>
    <property type="match status" value="1"/>
</dbReference>
<feature type="domain" description="Chitin-binding type-2" evidence="7">
    <location>
        <begin position="470"/>
        <end position="526"/>
    </location>
</feature>
<accession>A0ABN8QP98</accession>
<keyword evidence="1" id="KW-0147">Chitin-binding</keyword>
<feature type="non-terminal residue" evidence="8">
    <location>
        <position position="1"/>
    </location>
</feature>